<feature type="domain" description="CYTH" evidence="2">
    <location>
        <begin position="21"/>
        <end position="220"/>
    </location>
</feature>
<sequence length="506" mass="54470">MVSGVQNESAASSTGGARRVQTEVERTYDVDAETRLPDLLGAGPVASVLPEEPVTLRADYFDTAERALSRGRITLRRREGGADQGWHVKLPGSSGRTEIHAPLTETRTVPAGVREPVLGYVGRAPLEPLALLETVRSITRVRDAEGRELAEIADDLVIARDQRTGRERRWREWEVELVDAAGEEGEALLDAIEQYLFAAGARPAVTASKLARATGGPIDETAPEPRTGGQAALAAIRGLLRELRAVDPRVRLEADDALHRMRVLTRRLRSVLAASRSVLDRAATDPVRSELRWLAGVLGAARDQEVLGARLRAAVAAVEGAPSAPSALHHEIERRHAAALRRVARTLRGGRYLALLASLDSLLADPPLTAAAPSGPRALVRRSVAKELSRIARARAAVDGGSVEARHDLRRAAKRLRYTVEAWRIVVPAAVGPRRRSLAQAAEDLADALGEERDARALRELLLGDVDRSGEGAFALGVVSAEQRHRARRAAASATKALARLESLSS</sequence>
<evidence type="ECO:0000313" key="5">
    <source>
        <dbReference type="Proteomes" id="UP000465031"/>
    </source>
</evidence>
<dbReference type="Pfam" id="PF01928">
    <property type="entry name" value="CYTH"/>
    <property type="match status" value="1"/>
</dbReference>
<dbReference type="SMART" id="SM01118">
    <property type="entry name" value="CYTH"/>
    <property type="match status" value="1"/>
</dbReference>
<dbReference type="Pfam" id="PF05235">
    <property type="entry name" value="CHAD"/>
    <property type="match status" value="1"/>
</dbReference>
<dbReference type="InterPro" id="IPR007899">
    <property type="entry name" value="CHAD_dom"/>
</dbReference>
<name>A0AAE6V7R5_9MICO</name>
<proteinExistence type="predicted"/>
<dbReference type="Gene3D" id="2.40.320.10">
    <property type="entry name" value="Hypothetical Protein Pfu-838710-001"/>
    <property type="match status" value="1"/>
</dbReference>
<feature type="domain" description="CHAD" evidence="3">
    <location>
        <begin position="225"/>
        <end position="503"/>
    </location>
</feature>
<organism evidence="4 5">
    <name type="scientific">Rathayibacter tanaceti</name>
    <dbReference type="NCBI Taxonomy" id="1671680"/>
    <lineage>
        <taxon>Bacteria</taxon>
        <taxon>Bacillati</taxon>
        <taxon>Actinomycetota</taxon>
        <taxon>Actinomycetes</taxon>
        <taxon>Micrococcales</taxon>
        <taxon>Microbacteriaceae</taxon>
        <taxon>Rathayibacter</taxon>
    </lineage>
</organism>
<dbReference type="CDD" id="cd07374">
    <property type="entry name" value="CYTH-like_Pase"/>
    <property type="match status" value="1"/>
</dbReference>
<gene>
    <name evidence="4" type="ORF">GSU10_09225</name>
</gene>
<reference evidence="5" key="1">
    <citation type="submission" date="2019-12" db="EMBL/GenBank/DDBJ databases">
        <title>Complete and draft genome sequences of new strains and members of some known species of the genus Rathayibacter isolated from plants.</title>
        <authorList>
            <person name="Tarlachkov S.V."/>
            <person name="Starodumova I.P."/>
            <person name="Dorofeeva L.V."/>
            <person name="Prisyazhnaya N.V."/>
            <person name="Leyn S."/>
            <person name="Zlamal J."/>
            <person name="Elan M."/>
            <person name="Osterman A.L."/>
            <person name="Nadler S."/>
            <person name="Subbotin S.A."/>
            <person name="Evtushenko L.I."/>
        </authorList>
    </citation>
    <scope>NUCLEOTIDE SEQUENCE [LARGE SCALE GENOMIC DNA]</scope>
    <source>
        <strain evidence="5">VKM Ac-2761</strain>
    </source>
</reference>
<dbReference type="PANTHER" id="PTHR39339">
    <property type="entry name" value="SLR1444 PROTEIN"/>
    <property type="match status" value="1"/>
</dbReference>
<evidence type="ECO:0000313" key="4">
    <source>
        <dbReference type="EMBL" id="QHC55791.1"/>
    </source>
</evidence>
<protein>
    <submittedName>
        <fullName evidence="4">CHAD domain-containing protein</fullName>
    </submittedName>
</protein>
<dbReference type="InterPro" id="IPR023577">
    <property type="entry name" value="CYTH_domain"/>
</dbReference>
<feature type="region of interest" description="Disordered" evidence="1">
    <location>
        <begin position="1"/>
        <end position="24"/>
    </location>
</feature>
<dbReference type="Gene3D" id="1.40.20.10">
    <property type="entry name" value="CHAD domain"/>
    <property type="match status" value="1"/>
</dbReference>
<dbReference type="EMBL" id="CP047186">
    <property type="protein sequence ID" value="QHC55791.1"/>
    <property type="molecule type" value="Genomic_DNA"/>
</dbReference>
<dbReference type="PROSITE" id="PS51707">
    <property type="entry name" value="CYTH"/>
    <property type="match status" value="1"/>
</dbReference>
<evidence type="ECO:0000256" key="1">
    <source>
        <dbReference type="SAM" id="MobiDB-lite"/>
    </source>
</evidence>
<dbReference type="KEGG" id="rte:GSU10_09225"/>
<dbReference type="SUPFAM" id="SSF55154">
    <property type="entry name" value="CYTH-like phosphatases"/>
    <property type="match status" value="1"/>
</dbReference>
<dbReference type="SMART" id="SM00880">
    <property type="entry name" value="CHAD"/>
    <property type="match status" value="1"/>
</dbReference>
<dbReference type="PANTHER" id="PTHR39339:SF1">
    <property type="entry name" value="CHAD DOMAIN-CONTAINING PROTEIN"/>
    <property type="match status" value="1"/>
</dbReference>
<dbReference type="InterPro" id="IPR033469">
    <property type="entry name" value="CYTH-like_dom_sf"/>
</dbReference>
<dbReference type="Proteomes" id="UP000465031">
    <property type="component" value="Chromosome"/>
</dbReference>
<dbReference type="PROSITE" id="PS51708">
    <property type="entry name" value="CHAD"/>
    <property type="match status" value="1"/>
</dbReference>
<feature type="compositionally biased region" description="Polar residues" evidence="1">
    <location>
        <begin position="1"/>
        <end position="15"/>
    </location>
</feature>
<accession>A0AAE6V7R5</accession>
<dbReference type="RefSeq" id="WP_132504136.1">
    <property type="nucleotide sequence ID" value="NZ_CP047186.1"/>
</dbReference>
<dbReference type="InterPro" id="IPR038186">
    <property type="entry name" value="CHAD_dom_sf"/>
</dbReference>
<dbReference type="AlphaFoldDB" id="A0AAE6V7R5"/>
<evidence type="ECO:0000259" key="3">
    <source>
        <dbReference type="PROSITE" id="PS51708"/>
    </source>
</evidence>
<evidence type="ECO:0000259" key="2">
    <source>
        <dbReference type="PROSITE" id="PS51707"/>
    </source>
</evidence>